<dbReference type="Pfam" id="PF17170">
    <property type="entry name" value="DUF5128"/>
    <property type="match status" value="1"/>
</dbReference>
<dbReference type="Gene3D" id="3.30.160.60">
    <property type="entry name" value="Classic Zinc Finger"/>
    <property type="match status" value="1"/>
</dbReference>
<sequence length="670" mass="74851">MSSNGATSSFPSASNPATLSIAAGSSSSIECSMNSFASGLLSAVKKESNIFQYCEGCHDDTAFSRCLDCSELLCDNCVNVHQRVRLTRDHRVCRFSGTIISPHTSYTSSRTSTSSSQISTSTSPCTVTNTLCDNHREPYKFFCHTCHMPCCSECLTEDHSSHQIVLIEEAIETAKVNNHRLNMETRSAMIAIRQAYENVEGMLRRVENKSIQGAADVRTTMRRYICVLEEREMELIRTIDQSRYYKGRLLTNQMENLRTALSKLARVFDLLNESKDSTGAFDLILANEKAANELKLIRCIKSDLTPCEDDNIMFIPPDPSILSAISTIGNVTVNSPTPLSKLMAIRPLKEPFAVSNLYNELKDETLMFNTKRNRPIFGVHGPIVVKKTAQVASLTFGEEGDKDGNLCRPWGVCCNNLGHIIVADRSNNRIQVFDSKGKYLYKFGCPGTGPGQFDRPAGITVNPQDNIVVVDKDNHRIQIFKMDGTFILTFGKNGSMNGQFNYPWDVACNSLGHILVSDTRNHRIQLFTGDGTFLKKYGFEVSAPMWKHFDSPRGVCFTPTGRIIVTDFNNHRLVMIDPNFMQTQFVGQEGSNLKEFERPQGIICDDEGNIVVADSKNNRIQVLDSNGIFMWKVGQCRNLTDELDRPSGICLNPEGRIVVVDFGNNRVRVY</sequence>
<dbReference type="AlphaFoldDB" id="A0AAV8WE08"/>
<feature type="repeat" description="NHL" evidence="7">
    <location>
        <begin position="583"/>
        <end position="626"/>
    </location>
</feature>
<dbReference type="InterPro" id="IPR011042">
    <property type="entry name" value="6-blade_b-propeller_TolB-like"/>
</dbReference>
<dbReference type="Proteomes" id="UP001159042">
    <property type="component" value="Unassembled WGS sequence"/>
</dbReference>
<dbReference type="FunFam" id="2.120.10.30:FF:000080">
    <property type="entry name" value="E3 ubiquitin-protein ligase TRIM71"/>
    <property type="match status" value="1"/>
</dbReference>
<dbReference type="SUPFAM" id="SSF57845">
    <property type="entry name" value="B-box zinc-binding domain"/>
    <property type="match status" value="1"/>
</dbReference>
<evidence type="ECO:0000256" key="1">
    <source>
        <dbReference type="ARBA" id="ARBA00022473"/>
    </source>
</evidence>
<keyword evidence="5" id="KW-0862">Zinc</keyword>
<dbReference type="InterPro" id="IPR050952">
    <property type="entry name" value="TRIM-NHL_E3_ligases"/>
</dbReference>
<keyword evidence="1" id="KW-0217">Developmental protein</keyword>
<name>A0AAV8WE08_9CUCU</name>
<feature type="repeat" description="NHL" evidence="7">
    <location>
        <begin position="490"/>
        <end position="530"/>
    </location>
</feature>
<feature type="domain" description="B box-type" evidence="8">
    <location>
        <begin position="127"/>
        <end position="167"/>
    </location>
</feature>
<keyword evidence="4 6" id="KW-0863">Zinc-finger</keyword>
<evidence type="ECO:0000259" key="8">
    <source>
        <dbReference type="PROSITE" id="PS50119"/>
    </source>
</evidence>
<dbReference type="CDD" id="cd14954">
    <property type="entry name" value="NHL_TRIM71_like"/>
    <property type="match status" value="1"/>
</dbReference>
<evidence type="ECO:0000256" key="3">
    <source>
        <dbReference type="ARBA" id="ARBA00022737"/>
    </source>
</evidence>
<keyword evidence="3" id="KW-0677">Repeat</keyword>
<dbReference type="GO" id="GO:0008270">
    <property type="term" value="F:zinc ion binding"/>
    <property type="evidence" value="ECO:0007669"/>
    <property type="project" value="UniProtKB-KW"/>
</dbReference>
<dbReference type="Pfam" id="PF01436">
    <property type="entry name" value="NHL"/>
    <property type="match status" value="4"/>
</dbReference>
<feature type="repeat" description="NHL" evidence="7">
    <location>
        <begin position="642"/>
        <end position="670"/>
    </location>
</feature>
<dbReference type="FunFam" id="2.120.10.30:FF:000025">
    <property type="entry name" value="E3 ubiquitin-protein ligase TRIM71"/>
    <property type="match status" value="1"/>
</dbReference>
<dbReference type="PANTHER" id="PTHR24104:SF48">
    <property type="entry name" value="PROTEIN WECH"/>
    <property type="match status" value="1"/>
</dbReference>
<evidence type="ECO:0000256" key="7">
    <source>
        <dbReference type="PROSITE-ProRule" id="PRU00504"/>
    </source>
</evidence>
<dbReference type="PANTHER" id="PTHR24104">
    <property type="entry name" value="E3 UBIQUITIN-PROTEIN LIGASE NHLRC1-RELATED"/>
    <property type="match status" value="1"/>
</dbReference>
<evidence type="ECO:0000313" key="10">
    <source>
        <dbReference type="Proteomes" id="UP001159042"/>
    </source>
</evidence>
<proteinExistence type="predicted"/>
<dbReference type="EMBL" id="JANEYG010000003">
    <property type="protein sequence ID" value="KAJ8923951.1"/>
    <property type="molecule type" value="Genomic_DNA"/>
</dbReference>
<dbReference type="PROSITE" id="PS50119">
    <property type="entry name" value="ZF_BBOX"/>
    <property type="match status" value="2"/>
</dbReference>
<dbReference type="GO" id="GO:0043161">
    <property type="term" value="P:proteasome-mediated ubiquitin-dependent protein catabolic process"/>
    <property type="evidence" value="ECO:0007669"/>
    <property type="project" value="TreeGrafter"/>
</dbReference>
<dbReference type="InterPro" id="IPR000315">
    <property type="entry name" value="Znf_B-box"/>
</dbReference>
<dbReference type="GO" id="GO:0061630">
    <property type="term" value="F:ubiquitin protein ligase activity"/>
    <property type="evidence" value="ECO:0007669"/>
    <property type="project" value="TreeGrafter"/>
</dbReference>
<dbReference type="Gene3D" id="2.120.10.30">
    <property type="entry name" value="TolB, C-terminal domain"/>
    <property type="match status" value="3"/>
</dbReference>
<dbReference type="PROSITE" id="PS51125">
    <property type="entry name" value="NHL"/>
    <property type="match status" value="6"/>
</dbReference>
<protein>
    <recommendedName>
        <fullName evidence="8">B box-type domain-containing protein</fullName>
    </recommendedName>
</protein>
<keyword evidence="2" id="KW-0479">Metal-binding</keyword>
<dbReference type="SMART" id="SM00336">
    <property type="entry name" value="BBOX"/>
    <property type="match status" value="2"/>
</dbReference>
<evidence type="ECO:0000313" key="9">
    <source>
        <dbReference type="EMBL" id="KAJ8923951.1"/>
    </source>
</evidence>
<keyword evidence="10" id="KW-1185">Reference proteome</keyword>
<evidence type="ECO:0000256" key="6">
    <source>
        <dbReference type="PROSITE-ProRule" id="PRU00024"/>
    </source>
</evidence>
<organism evidence="9 10">
    <name type="scientific">Exocentrus adspersus</name>
    <dbReference type="NCBI Taxonomy" id="1586481"/>
    <lineage>
        <taxon>Eukaryota</taxon>
        <taxon>Metazoa</taxon>
        <taxon>Ecdysozoa</taxon>
        <taxon>Arthropoda</taxon>
        <taxon>Hexapoda</taxon>
        <taxon>Insecta</taxon>
        <taxon>Pterygota</taxon>
        <taxon>Neoptera</taxon>
        <taxon>Endopterygota</taxon>
        <taxon>Coleoptera</taxon>
        <taxon>Polyphaga</taxon>
        <taxon>Cucujiformia</taxon>
        <taxon>Chrysomeloidea</taxon>
        <taxon>Cerambycidae</taxon>
        <taxon>Lamiinae</taxon>
        <taxon>Acanthocinini</taxon>
        <taxon>Exocentrus</taxon>
    </lineage>
</organism>
<evidence type="ECO:0000256" key="2">
    <source>
        <dbReference type="ARBA" id="ARBA00022723"/>
    </source>
</evidence>
<feature type="domain" description="B box-type" evidence="8">
    <location>
        <begin position="54"/>
        <end position="95"/>
    </location>
</feature>
<evidence type="ECO:0000256" key="5">
    <source>
        <dbReference type="ARBA" id="ARBA00022833"/>
    </source>
</evidence>
<dbReference type="GO" id="GO:0000209">
    <property type="term" value="P:protein polyubiquitination"/>
    <property type="evidence" value="ECO:0007669"/>
    <property type="project" value="TreeGrafter"/>
</dbReference>
<feature type="repeat" description="NHL" evidence="7">
    <location>
        <begin position="393"/>
        <end position="436"/>
    </location>
</feature>
<dbReference type="InterPro" id="IPR001258">
    <property type="entry name" value="NHL_repeat"/>
</dbReference>
<comment type="caution">
    <text evidence="9">The sequence shown here is derived from an EMBL/GenBank/DDBJ whole genome shotgun (WGS) entry which is preliminary data.</text>
</comment>
<accession>A0AAV8WE08</accession>
<dbReference type="SUPFAM" id="SSF101898">
    <property type="entry name" value="NHL repeat"/>
    <property type="match status" value="1"/>
</dbReference>
<evidence type="ECO:0000256" key="4">
    <source>
        <dbReference type="ARBA" id="ARBA00022771"/>
    </source>
</evidence>
<feature type="repeat" description="NHL" evidence="7">
    <location>
        <begin position="440"/>
        <end position="483"/>
    </location>
</feature>
<dbReference type="Pfam" id="PF00643">
    <property type="entry name" value="zf-B_box"/>
    <property type="match status" value="1"/>
</dbReference>
<reference evidence="9 10" key="1">
    <citation type="journal article" date="2023" name="Insect Mol. Biol.">
        <title>Genome sequencing provides insights into the evolution of gene families encoding plant cell wall-degrading enzymes in longhorned beetles.</title>
        <authorList>
            <person name="Shin N.R."/>
            <person name="Okamura Y."/>
            <person name="Kirsch R."/>
            <person name="Pauchet Y."/>
        </authorList>
    </citation>
    <scope>NUCLEOTIDE SEQUENCE [LARGE SCALE GENOMIC DNA]</scope>
    <source>
        <strain evidence="9">EAD_L_NR</strain>
    </source>
</reference>
<gene>
    <name evidence="9" type="ORF">NQ315_006727</name>
</gene>
<feature type="repeat" description="NHL" evidence="7">
    <location>
        <begin position="544"/>
        <end position="579"/>
    </location>
</feature>